<dbReference type="PROSITE" id="PS00914">
    <property type="entry name" value="SYNTAXIN"/>
    <property type="match status" value="1"/>
</dbReference>
<dbReference type="GO" id="GO:0031201">
    <property type="term" value="C:SNARE complex"/>
    <property type="evidence" value="ECO:0007669"/>
    <property type="project" value="TreeGrafter"/>
</dbReference>
<dbReference type="VEuPathDB" id="ToxoDB:CSUI_002576"/>
<keyword evidence="14" id="KW-1185">Reference proteome</keyword>
<dbReference type="PANTHER" id="PTHR19957">
    <property type="entry name" value="SYNTAXIN"/>
    <property type="match status" value="1"/>
</dbReference>
<dbReference type="SUPFAM" id="SSF47661">
    <property type="entry name" value="t-snare proteins"/>
    <property type="match status" value="1"/>
</dbReference>
<dbReference type="GO" id="GO:0006906">
    <property type="term" value="P:vesicle fusion"/>
    <property type="evidence" value="ECO:0007669"/>
    <property type="project" value="TreeGrafter"/>
</dbReference>
<dbReference type="GO" id="GO:0006886">
    <property type="term" value="P:intracellular protein transport"/>
    <property type="evidence" value="ECO:0007669"/>
    <property type="project" value="InterPro"/>
</dbReference>
<evidence type="ECO:0000256" key="7">
    <source>
        <dbReference type="ARBA" id="ARBA00023034"/>
    </source>
</evidence>
<proteinExistence type="inferred from homology"/>
<keyword evidence="7" id="KW-0333">Golgi apparatus</keyword>
<dbReference type="Gene3D" id="1.20.58.70">
    <property type="match status" value="1"/>
</dbReference>
<keyword evidence="9 11" id="KW-0472">Membrane</keyword>
<keyword evidence="5" id="KW-0653">Protein transport</keyword>
<evidence type="ECO:0000256" key="8">
    <source>
        <dbReference type="ARBA" id="ARBA00023054"/>
    </source>
</evidence>
<evidence type="ECO:0000259" key="12">
    <source>
        <dbReference type="PROSITE" id="PS50192"/>
    </source>
</evidence>
<dbReference type="PANTHER" id="PTHR19957:SF83">
    <property type="entry name" value="SYNTAXIN-16"/>
    <property type="match status" value="1"/>
</dbReference>
<dbReference type="SMART" id="SM00397">
    <property type="entry name" value="t_SNARE"/>
    <property type="match status" value="1"/>
</dbReference>
<evidence type="ECO:0000313" key="14">
    <source>
        <dbReference type="Proteomes" id="UP000221165"/>
    </source>
</evidence>
<dbReference type="InterPro" id="IPR000727">
    <property type="entry name" value="T_SNARE_dom"/>
</dbReference>
<dbReference type="GO" id="GO:0048278">
    <property type="term" value="P:vesicle docking"/>
    <property type="evidence" value="ECO:0007669"/>
    <property type="project" value="TreeGrafter"/>
</dbReference>
<evidence type="ECO:0000256" key="6">
    <source>
        <dbReference type="ARBA" id="ARBA00022989"/>
    </source>
</evidence>
<reference evidence="13 14" key="1">
    <citation type="journal article" date="2017" name="Int. J. Parasitol.">
        <title>The genome of the protozoan parasite Cystoisospora suis and a reverse vaccinology approach to identify vaccine candidates.</title>
        <authorList>
            <person name="Palmieri N."/>
            <person name="Shrestha A."/>
            <person name="Ruttkowski B."/>
            <person name="Beck T."/>
            <person name="Vogl C."/>
            <person name="Tomley F."/>
            <person name="Blake D.P."/>
            <person name="Joachim A."/>
        </authorList>
    </citation>
    <scope>NUCLEOTIDE SEQUENCE [LARGE SCALE GENOMIC DNA]</scope>
    <source>
        <strain evidence="13 14">Wien I</strain>
    </source>
</reference>
<dbReference type="GO" id="GO:0005484">
    <property type="term" value="F:SNAP receptor activity"/>
    <property type="evidence" value="ECO:0007669"/>
    <property type="project" value="InterPro"/>
</dbReference>
<evidence type="ECO:0000313" key="13">
    <source>
        <dbReference type="EMBL" id="PHJ23561.1"/>
    </source>
</evidence>
<feature type="transmembrane region" description="Helical" evidence="11">
    <location>
        <begin position="307"/>
        <end position="327"/>
    </location>
</feature>
<dbReference type="PROSITE" id="PS50192">
    <property type="entry name" value="T_SNARE"/>
    <property type="match status" value="1"/>
</dbReference>
<evidence type="ECO:0000256" key="3">
    <source>
        <dbReference type="ARBA" id="ARBA00022448"/>
    </source>
</evidence>
<evidence type="ECO:0000256" key="11">
    <source>
        <dbReference type="SAM" id="Phobius"/>
    </source>
</evidence>
<dbReference type="GO" id="GO:0000149">
    <property type="term" value="F:SNARE binding"/>
    <property type="evidence" value="ECO:0007669"/>
    <property type="project" value="TreeGrafter"/>
</dbReference>
<accession>A0A2C6KHP6</accession>
<gene>
    <name evidence="13" type="ORF">CSUI_002576</name>
</gene>
<evidence type="ECO:0000256" key="9">
    <source>
        <dbReference type="ARBA" id="ARBA00023136"/>
    </source>
</evidence>
<comment type="similarity">
    <text evidence="2">Belongs to the syntaxin family.</text>
</comment>
<dbReference type="Pfam" id="PF05739">
    <property type="entry name" value="SNARE"/>
    <property type="match status" value="1"/>
</dbReference>
<keyword evidence="8" id="KW-0175">Coiled coil</keyword>
<comment type="subcellular location">
    <subcellularLocation>
        <location evidence="1">Golgi apparatus membrane</location>
        <topology evidence="1">Single-pass type IV membrane protein</topology>
    </subcellularLocation>
</comment>
<dbReference type="OrthoDB" id="10251371at2759"/>
<keyword evidence="4 11" id="KW-0812">Transmembrane</keyword>
<dbReference type="Proteomes" id="UP000221165">
    <property type="component" value="Unassembled WGS sequence"/>
</dbReference>
<dbReference type="GO" id="GO:0000139">
    <property type="term" value="C:Golgi membrane"/>
    <property type="evidence" value="ECO:0007669"/>
    <property type="project" value="UniProtKB-SubCell"/>
</dbReference>
<evidence type="ECO:0000256" key="4">
    <source>
        <dbReference type="ARBA" id="ARBA00022692"/>
    </source>
</evidence>
<evidence type="ECO:0000256" key="2">
    <source>
        <dbReference type="ARBA" id="ARBA00009063"/>
    </source>
</evidence>
<keyword evidence="3" id="KW-0813">Transport</keyword>
<feature type="domain" description="T-SNARE coiled-coil homology" evidence="12">
    <location>
        <begin position="236"/>
        <end position="298"/>
    </location>
</feature>
<evidence type="ECO:0000256" key="5">
    <source>
        <dbReference type="ARBA" id="ARBA00022927"/>
    </source>
</evidence>
<protein>
    <submittedName>
        <fullName evidence="13">Snare domain-containing protein</fullName>
    </submittedName>
</protein>
<evidence type="ECO:0000256" key="1">
    <source>
        <dbReference type="ARBA" id="ARBA00004409"/>
    </source>
</evidence>
<keyword evidence="6 11" id="KW-1133">Transmembrane helix</keyword>
<feature type="region of interest" description="Disordered" evidence="10">
    <location>
        <begin position="40"/>
        <end position="69"/>
    </location>
</feature>
<dbReference type="InterPro" id="IPR045242">
    <property type="entry name" value="Syntaxin"/>
</dbReference>
<comment type="caution">
    <text evidence="13">The sequence shown here is derived from an EMBL/GenBank/DDBJ whole genome shotgun (WGS) entry which is preliminary data.</text>
</comment>
<dbReference type="CDD" id="cd15845">
    <property type="entry name" value="SNARE_syntaxin16"/>
    <property type="match status" value="1"/>
</dbReference>
<evidence type="ECO:0000256" key="10">
    <source>
        <dbReference type="SAM" id="MobiDB-lite"/>
    </source>
</evidence>
<dbReference type="AlphaFoldDB" id="A0A2C6KHP6"/>
<feature type="compositionally biased region" description="Polar residues" evidence="10">
    <location>
        <begin position="49"/>
        <end position="63"/>
    </location>
</feature>
<sequence>MSPPALAMRNLTNQFLKYRMEHKSKKHRFGKGLLSSHYTSLQGHGGCLTSPSNNRGQQRLLSHQSDEEEGVEMSPAQQQLPPLWADMVEEAHDDLAQIKEKMSQLQKAQQRRLLKVFDDAEGQNSPDREIDALTANLTHLFRRCEGRVQQICAPSGSPQERGEGTRSDHLLQRNAQKSLAAQLQALNSAFRNQQKTYLAEVRRRTQGDDLFGPSSGTSTADTGLSEDLMSELTLMEQDADLRQGELAQIAQSVTDLHQIFKELSNLVIDQGTILDRIDYNVEQVVHNTAQANVQLRKAEENQRSGRAAKCIMFLMVTIFFLLVLLIMKHT</sequence>
<dbReference type="RefSeq" id="XP_067925236.1">
    <property type="nucleotide sequence ID" value="XM_068062776.1"/>
</dbReference>
<organism evidence="13 14">
    <name type="scientific">Cystoisospora suis</name>
    <dbReference type="NCBI Taxonomy" id="483139"/>
    <lineage>
        <taxon>Eukaryota</taxon>
        <taxon>Sar</taxon>
        <taxon>Alveolata</taxon>
        <taxon>Apicomplexa</taxon>
        <taxon>Conoidasida</taxon>
        <taxon>Coccidia</taxon>
        <taxon>Eucoccidiorida</taxon>
        <taxon>Eimeriorina</taxon>
        <taxon>Sarcocystidae</taxon>
        <taxon>Cystoisospora</taxon>
    </lineage>
</organism>
<dbReference type="InterPro" id="IPR010989">
    <property type="entry name" value="SNARE"/>
</dbReference>
<dbReference type="GeneID" id="94425987"/>
<dbReference type="InterPro" id="IPR006012">
    <property type="entry name" value="Syntaxin/epimorphin_CS"/>
</dbReference>
<dbReference type="EMBL" id="MIGC01001077">
    <property type="protein sequence ID" value="PHJ23561.1"/>
    <property type="molecule type" value="Genomic_DNA"/>
</dbReference>
<name>A0A2C6KHP6_9APIC</name>